<dbReference type="PANTHER" id="PTHR45527:SF1">
    <property type="entry name" value="FATTY ACID SYNTHASE"/>
    <property type="match status" value="1"/>
</dbReference>
<dbReference type="GO" id="GO:0043041">
    <property type="term" value="P:amino acid activation for nonribosomal peptide biosynthetic process"/>
    <property type="evidence" value="ECO:0007669"/>
    <property type="project" value="TreeGrafter"/>
</dbReference>
<protein>
    <submittedName>
        <fullName evidence="3">Amino acid adenylation domain-containing protein</fullName>
    </submittedName>
</protein>
<dbReference type="Pfam" id="PF00501">
    <property type="entry name" value="AMP-binding"/>
    <property type="match status" value="1"/>
</dbReference>
<dbReference type="GO" id="GO:0005737">
    <property type="term" value="C:cytoplasm"/>
    <property type="evidence" value="ECO:0007669"/>
    <property type="project" value="TreeGrafter"/>
</dbReference>
<dbReference type="GO" id="GO:0044550">
    <property type="term" value="P:secondary metabolite biosynthetic process"/>
    <property type="evidence" value="ECO:0007669"/>
    <property type="project" value="TreeGrafter"/>
</dbReference>
<dbReference type="PATRIC" id="fig|477245.3.peg.6528"/>
<keyword evidence="4" id="KW-1185">Reference proteome</keyword>
<dbReference type="InterPro" id="IPR045851">
    <property type="entry name" value="AMP-bd_C_sf"/>
</dbReference>
<dbReference type="InterPro" id="IPR020845">
    <property type="entry name" value="AMP-binding_CS"/>
</dbReference>
<dbReference type="KEGG" id="scw:TU94_30670"/>
<dbReference type="InterPro" id="IPR000873">
    <property type="entry name" value="AMP-dep_synth/lig_dom"/>
</dbReference>
<feature type="domain" description="AMP-dependent synthetase/ligase" evidence="1">
    <location>
        <begin position="10"/>
        <end position="366"/>
    </location>
</feature>
<dbReference type="InterPro" id="IPR025110">
    <property type="entry name" value="AMP-bd_C"/>
</dbReference>
<dbReference type="OrthoDB" id="2472181at2"/>
<dbReference type="HOGENOM" id="CLU_000022_2_12_11"/>
<proteinExistence type="predicted"/>
<dbReference type="STRING" id="477245.TU94_30670"/>
<gene>
    <name evidence="3" type="ORF">TU94_30670</name>
</gene>
<dbReference type="Proteomes" id="UP000032234">
    <property type="component" value="Chromosome"/>
</dbReference>
<dbReference type="NCBIfam" id="TIGR01733">
    <property type="entry name" value="AA-adenyl-dom"/>
    <property type="match status" value="1"/>
</dbReference>
<dbReference type="InterPro" id="IPR042099">
    <property type="entry name" value="ANL_N_sf"/>
</dbReference>
<evidence type="ECO:0000313" key="4">
    <source>
        <dbReference type="Proteomes" id="UP000032234"/>
    </source>
</evidence>
<organism evidence="3 4">
    <name type="scientific">Streptomyces cyaneogriseus subsp. noncyanogenus</name>
    <dbReference type="NCBI Taxonomy" id="477245"/>
    <lineage>
        <taxon>Bacteria</taxon>
        <taxon>Bacillati</taxon>
        <taxon>Actinomycetota</taxon>
        <taxon>Actinomycetes</taxon>
        <taxon>Kitasatosporales</taxon>
        <taxon>Streptomycetaceae</taxon>
        <taxon>Streptomyces</taxon>
    </lineage>
</organism>
<reference evidence="3 4" key="1">
    <citation type="submission" date="2015-02" db="EMBL/GenBank/DDBJ databases">
        <title>Genome sequence of thermotolerant Streptomyces cyaneogriseus subsp. Noncyanogenus NMWT1, the producer of nematocidal antibiotics nemadectin.</title>
        <authorList>
            <person name="Wang H."/>
            <person name="Li C."/>
            <person name="Xiang W."/>
            <person name="Wang X."/>
        </authorList>
    </citation>
    <scope>NUCLEOTIDE SEQUENCE [LARGE SCALE GENOMIC DNA]</scope>
    <source>
        <strain evidence="3 4">NMWT 1</strain>
    </source>
</reference>
<dbReference type="AlphaFoldDB" id="A0A0C5GAR0"/>
<evidence type="ECO:0000259" key="1">
    <source>
        <dbReference type="Pfam" id="PF00501"/>
    </source>
</evidence>
<dbReference type="SUPFAM" id="SSF56801">
    <property type="entry name" value="Acetyl-CoA synthetase-like"/>
    <property type="match status" value="1"/>
</dbReference>
<feature type="domain" description="AMP-binding enzyme C-terminal" evidence="2">
    <location>
        <begin position="433"/>
        <end position="504"/>
    </location>
</feature>
<dbReference type="GO" id="GO:0031177">
    <property type="term" value="F:phosphopantetheine binding"/>
    <property type="evidence" value="ECO:0007669"/>
    <property type="project" value="TreeGrafter"/>
</dbReference>
<evidence type="ECO:0000313" key="3">
    <source>
        <dbReference type="EMBL" id="AJP05975.1"/>
    </source>
</evidence>
<dbReference type="PROSITE" id="PS00455">
    <property type="entry name" value="AMP_BINDING"/>
    <property type="match status" value="1"/>
</dbReference>
<sequence>MPDDTLYEWFDRSVRRRPDEPALEVRDEVLTYREVQRRVLALAARIVAEHGRVPDRIALVASRTAGAYIGYLAVQRLGASVVPLNDEYPRQRTVDIARRAGVGAVVAHEAHRALFAGLPEDFRPTVVVVPPDGAPSSPPPAVPLPECPTDTEREAYLLFTSGSTGRPKGVPIRHRNVSPYVAYNIARYEAGPGSRISQAFGLTFDPSVFDMFVAWGSGAVLVVPERDDLYRPVDFVVDRRITHWFSVPSLVTTAQRMGTLPLGRVTSLRHSSFSAEPVTEQLVDLWRQVAPGSRIHNLYGPTELTITCTDHELPADRARWSAGSNGTVPIGRPYPHMEAVVLDERGLPCDDGELCVRGPQRFDGYLDPADNAGRFLAYEAGAPAVPYDGTGELTARHWYRTGDRVRRENGLLVHRGRLDNQVKILGHRVEPGEVEAAMRRHPEVVDAAVVVVRVRGEDRLVAAYLGKDVPAREFTRWLREQVPLPMVPRRIQHLEEFPYNDNGKLDRRRLAELLA</sequence>
<accession>A0A0C5GAR0</accession>
<dbReference type="InterPro" id="IPR010071">
    <property type="entry name" value="AA_adenyl_dom"/>
</dbReference>
<evidence type="ECO:0000259" key="2">
    <source>
        <dbReference type="Pfam" id="PF13193"/>
    </source>
</evidence>
<dbReference type="RefSeq" id="WP_044388834.1">
    <property type="nucleotide sequence ID" value="NZ_CP010849.1"/>
</dbReference>
<dbReference type="PANTHER" id="PTHR45527">
    <property type="entry name" value="NONRIBOSOMAL PEPTIDE SYNTHETASE"/>
    <property type="match status" value="1"/>
</dbReference>
<dbReference type="EMBL" id="CP010849">
    <property type="protein sequence ID" value="AJP05975.1"/>
    <property type="molecule type" value="Genomic_DNA"/>
</dbReference>
<name>A0A0C5GAR0_9ACTN</name>
<dbReference type="Gene3D" id="3.40.50.12780">
    <property type="entry name" value="N-terminal domain of ligase-like"/>
    <property type="match status" value="1"/>
</dbReference>
<dbReference type="Gene3D" id="3.30.300.30">
    <property type="match status" value="1"/>
</dbReference>
<dbReference type="Pfam" id="PF13193">
    <property type="entry name" value="AMP-binding_C"/>
    <property type="match status" value="1"/>
</dbReference>